<keyword evidence="9" id="KW-1185">Reference proteome</keyword>
<dbReference type="EC" id="2.7.1.160" evidence="3"/>
<dbReference type="AlphaFoldDB" id="A0A1E3QL59"/>
<evidence type="ECO:0000256" key="1">
    <source>
        <dbReference type="ARBA" id="ARBA00003343"/>
    </source>
</evidence>
<evidence type="ECO:0000313" key="9">
    <source>
        <dbReference type="Proteomes" id="UP000094336"/>
    </source>
</evidence>
<dbReference type="GO" id="GO:0005634">
    <property type="term" value="C:nucleus"/>
    <property type="evidence" value="ECO:0007669"/>
    <property type="project" value="EnsemblFungi"/>
</dbReference>
<dbReference type="Pfam" id="PF01885">
    <property type="entry name" value="PTS_2-RNA"/>
    <property type="match status" value="1"/>
</dbReference>
<dbReference type="GO" id="GO:0005737">
    <property type="term" value="C:cytoplasm"/>
    <property type="evidence" value="ECO:0007669"/>
    <property type="project" value="EnsemblFungi"/>
</dbReference>
<accession>A0A1E3QL59</accession>
<dbReference type="OrthoDB" id="419694at2759"/>
<dbReference type="Gene3D" id="1.10.10.970">
    <property type="entry name" value="RNA 2'-phosphotransferase, Tpt1/KptA family, N-terminal domain"/>
    <property type="match status" value="1"/>
</dbReference>
<dbReference type="InterPro" id="IPR002745">
    <property type="entry name" value="Ptrans_KptA/Tpt1"/>
</dbReference>
<dbReference type="PANTHER" id="PTHR12684:SF2">
    <property type="entry name" value="TRNA 2'-PHOSPHOTRANSFERASE 1"/>
    <property type="match status" value="1"/>
</dbReference>
<comment type="similarity">
    <text evidence="2">Belongs to the KptA/TPT1 family.</text>
</comment>
<evidence type="ECO:0000313" key="8">
    <source>
        <dbReference type="EMBL" id="ODQ78439.1"/>
    </source>
</evidence>
<gene>
    <name evidence="8" type="ORF">BABINDRAFT_168183</name>
</gene>
<protein>
    <recommendedName>
        <fullName evidence="3">2'-phosphotransferase</fullName>
        <ecNumber evidence="3">2.7.1.160</ecNumber>
    </recommendedName>
</protein>
<dbReference type="InterPro" id="IPR042080">
    <property type="entry name" value="RNA_2'-PTrans_N"/>
</dbReference>
<dbReference type="Gene3D" id="3.20.170.30">
    <property type="match status" value="1"/>
</dbReference>
<reference evidence="9" key="1">
    <citation type="submission" date="2016-05" db="EMBL/GenBank/DDBJ databases">
        <title>Comparative genomics of biotechnologically important yeasts.</title>
        <authorList>
            <consortium name="DOE Joint Genome Institute"/>
            <person name="Riley R."/>
            <person name="Haridas S."/>
            <person name="Wolfe K.H."/>
            <person name="Lopes M.R."/>
            <person name="Hittinger C.T."/>
            <person name="Goker M."/>
            <person name="Salamov A."/>
            <person name="Wisecaver J."/>
            <person name="Long T.M."/>
            <person name="Aerts A.L."/>
            <person name="Barry K."/>
            <person name="Choi C."/>
            <person name="Clum A."/>
            <person name="Coughlan A.Y."/>
            <person name="Deshpande S."/>
            <person name="Douglass A.P."/>
            <person name="Hanson S.J."/>
            <person name="Klenk H.-P."/>
            <person name="Labutti K."/>
            <person name="Lapidus A."/>
            <person name="Lindquist E."/>
            <person name="Lipzen A."/>
            <person name="Meier-Kolthoff J.P."/>
            <person name="Ohm R.A."/>
            <person name="Otillar R.P."/>
            <person name="Pangilinan J."/>
            <person name="Peng Y."/>
            <person name="Rokas A."/>
            <person name="Rosa C.A."/>
            <person name="Scheuner C."/>
            <person name="Sibirny A.A."/>
            <person name="Slot J.C."/>
            <person name="Stielow J.B."/>
            <person name="Sun H."/>
            <person name="Kurtzman C.P."/>
            <person name="Blackwell M."/>
            <person name="Grigoriev I.V."/>
            <person name="Jeffries T.W."/>
        </authorList>
    </citation>
    <scope>NUCLEOTIDE SEQUENCE [LARGE SCALE GENOMIC DNA]</scope>
    <source>
        <strain evidence="9">NRRL Y-12698</strain>
    </source>
</reference>
<comment type="function">
    <text evidence="1">Catalyzes the last step of tRNA splicing, the transfer of the splice junction 2'-phosphate from ligated tRNA to NAD to produce ADP-ribose 1''-2'' cyclic phosphate.</text>
</comment>
<proteinExistence type="inferred from homology"/>
<dbReference type="Proteomes" id="UP000094336">
    <property type="component" value="Unassembled WGS sequence"/>
</dbReference>
<dbReference type="GO" id="GO:0006388">
    <property type="term" value="P:tRNA splicing, via endonucleolytic cleavage and ligation"/>
    <property type="evidence" value="ECO:0007669"/>
    <property type="project" value="EnsemblFungi"/>
</dbReference>
<dbReference type="EMBL" id="KV454435">
    <property type="protein sequence ID" value="ODQ78439.1"/>
    <property type="molecule type" value="Genomic_DNA"/>
</dbReference>
<dbReference type="GO" id="GO:0000215">
    <property type="term" value="F:tRNA 2'-phosphotransferase activity"/>
    <property type="evidence" value="ECO:0007669"/>
    <property type="project" value="UniProtKB-EC"/>
</dbReference>
<evidence type="ECO:0000256" key="6">
    <source>
        <dbReference type="ARBA" id="ARBA00047949"/>
    </source>
</evidence>
<dbReference type="GeneID" id="30148425"/>
<dbReference type="RefSeq" id="XP_018983767.1">
    <property type="nucleotide sequence ID" value="XM_019130572.1"/>
</dbReference>
<organism evidence="8 9">
    <name type="scientific">Babjeviella inositovora NRRL Y-12698</name>
    <dbReference type="NCBI Taxonomy" id="984486"/>
    <lineage>
        <taxon>Eukaryota</taxon>
        <taxon>Fungi</taxon>
        <taxon>Dikarya</taxon>
        <taxon>Ascomycota</taxon>
        <taxon>Saccharomycotina</taxon>
        <taxon>Pichiomycetes</taxon>
        <taxon>Serinales incertae sedis</taxon>
        <taxon>Babjeviella</taxon>
    </lineage>
</organism>
<sequence length="242" mass="26495">MSEPIRTINIPKSQKGSKPRPAKAAPNRDTLISKSLSYLLRHAAQAHGLSVDENGYIPLPEILSHNRVRSHQATLADIQRVVADCDKQRFTLKKAQGGADDNAASYIICANQGHSMKVVTNDAESLKPLTKKEDFPSAVIHGTTKDKLPFILQSGGLSRMTRNHIHFAKGLPGADGVISGMRKNCSVVIYLDIEKCFQQTEQGHLRFFESINGVILCAGDANGIVSKELFLKITDQKGNRIV</sequence>
<feature type="region of interest" description="Disordered" evidence="7">
    <location>
        <begin position="1"/>
        <end position="28"/>
    </location>
</feature>
<dbReference type="PANTHER" id="PTHR12684">
    <property type="entry name" value="PUTATIVE PHOSPHOTRANSFERASE"/>
    <property type="match status" value="1"/>
</dbReference>
<dbReference type="SUPFAM" id="SSF56399">
    <property type="entry name" value="ADP-ribosylation"/>
    <property type="match status" value="1"/>
</dbReference>
<dbReference type="STRING" id="984486.A0A1E3QL59"/>
<keyword evidence="4" id="KW-0808">Transferase</keyword>
<name>A0A1E3QL59_9ASCO</name>
<evidence type="ECO:0000256" key="2">
    <source>
        <dbReference type="ARBA" id="ARBA00009836"/>
    </source>
</evidence>
<keyword evidence="5" id="KW-0520">NAD</keyword>
<evidence type="ECO:0000256" key="7">
    <source>
        <dbReference type="SAM" id="MobiDB-lite"/>
    </source>
</evidence>
<evidence type="ECO:0000256" key="3">
    <source>
        <dbReference type="ARBA" id="ARBA00012007"/>
    </source>
</evidence>
<evidence type="ECO:0000256" key="4">
    <source>
        <dbReference type="ARBA" id="ARBA00022679"/>
    </source>
</evidence>
<comment type="catalytic activity">
    <reaction evidence="6">
        <text>2'-phospho-[ligated tRNA] + NAD(+) = mature tRNA + ADP-alpha-D-ribose 1'',2''-cyclic phosphate + nicotinamide</text>
        <dbReference type="Rhea" id="RHEA:23324"/>
        <dbReference type="Rhea" id="RHEA-COMP:11106"/>
        <dbReference type="Rhea" id="RHEA-COMP:11107"/>
        <dbReference type="ChEBI" id="CHEBI:17154"/>
        <dbReference type="ChEBI" id="CHEBI:57540"/>
        <dbReference type="ChEBI" id="CHEBI:76596"/>
        <dbReference type="ChEBI" id="CHEBI:82883"/>
        <dbReference type="ChEBI" id="CHEBI:85027"/>
        <dbReference type="EC" id="2.7.1.160"/>
    </reaction>
</comment>
<evidence type="ECO:0000256" key="5">
    <source>
        <dbReference type="ARBA" id="ARBA00023027"/>
    </source>
</evidence>
<dbReference type="InterPro" id="IPR042081">
    <property type="entry name" value="RNA_2'-PTrans_C"/>
</dbReference>